<dbReference type="AlphaFoldDB" id="A0A1G9M4R0"/>
<organism evidence="1 2">
    <name type="scientific">Nonomuraea maritima</name>
    <dbReference type="NCBI Taxonomy" id="683260"/>
    <lineage>
        <taxon>Bacteria</taxon>
        <taxon>Bacillati</taxon>
        <taxon>Actinomycetota</taxon>
        <taxon>Actinomycetes</taxon>
        <taxon>Streptosporangiales</taxon>
        <taxon>Streptosporangiaceae</taxon>
        <taxon>Nonomuraea</taxon>
    </lineage>
</organism>
<dbReference type="PANTHER" id="PTHR35399:SF2">
    <property type="entry name" value="DUF839 DOMAIN-CONTAINING PROTEIN"/>
    <property type="match status" value="1"/>
</dbReference>
<dbReference type="OrthoDB" id="5169219at2"/>
<dbReference type="Proteomes" id="UP000198683">
    <property type="component" value="Unassembled WGS sequence"/>
</dbReference>
<evidence type="ECO:0008006" key="3">
    <source>
        <dbReference type="Google" id="ProtNLM"/>
    </source>
</evidence>
<keyword evidence="2" id="KW-1185">Reference proteome</keyword>
<evidence type="ECO:0000313" key="2">
    <source>
        <dbReference type="Proteomes" id="UP000198683"/>
    </source>
</evidence>
<dbReference type="EMBL" id="FNFB01000027">
    <property type="protein sequence ID" value="SDL69250.1"/>
    <property type="molecule type" value="Genomic_DNA"/>
</dbReference>
<dbReference type="PANTHER" id="PTHR35399">
    <property type="entry name" value="SLR8030 PROTEIN"/>
    <property type="match status" value="1"/>
</dbReference>
<dbReference type="InterPro" id="IPR008557">
    <property type="entry name" value="PhoX"/>
</dbReference>
<sequence>MSHKTLPRTGPLLAGGDGLYGPIGRPGESGLALPQGFAGRVVARSGAKVAGLTWHAAPDGGACFPDGDGWIYVSNSELPLLGGASALRFRAGGDVIDAYRILSGTDLNRAGGATPWHTWLSCELGHRGRVFECDPYGVRAARPRLAMGRFRHEAAACDPERQVVYMTEGEPDGCLYRFRPGDWGDLTEGTLEVLCASGRWRPVPSPAALLRATRHQVEEARHFDGGDDCHYVGGVCYFTTRGDRGLWAYDAGGSTLERLCEGVRAVTAAPSGDLYVARDAGRARIDLVAPDRSVAPFLRLVGHDDVELTGPAFSPRGDRLCFSARRGRTEGLTFEVTGPFRA</sequence>
<dbReference type="Pfam" id="PF05787">
    <property type="entry name" value="PhoX"/>
    <property type="match status" value="1"/>
</dbReference>
<gene>
    <name evidence="1" type="ORF">SAMN05421874_12723</name>
</gene>
<protein>
    <recommendedName>
        <fullName evidence="3">WD40-like Beta Propeller Repeat</fullName>
    </recommendedName>
</protein>
<name>A0A1G9M4R0_9ACTN</name>
<dbReference type="SUPFAM" id="SSF63825">
    <property type="entry name" value="YWTD domain"/>
    <property type="match status" value="1"/>
</dbReference>
<reference evidence="1 2" key="1">
    <citation type="submission" date="2016-10" db="EMBL/GenBank/DDBJ databases">
        <authorList>
            <person name="de Groot N.N."/>
        </authorList>
    </citation>
    <scope>NUCLEOTIDE SEQUENCE [LARGE SCALE GENOMIC DNA]</scope>
    <source>
        <strain evidence="1 2">CGMCC 4.5681</strain>
    </source>
</reference>
<accession>A0A1G9M4R0</accession>
<evidence type="ECO:0000313" key="1">
    <source>
        <dbReference type="EMBL" id="SDL69250.1"/>
    </source>
</evidence>
<proteinExistence type="predicted"/>
<dbReference type="STRING" id="683260.SAMN05421874_12723"/>
<dbReference type="RefSeq" id="WP_090771835.1">
    <property type="nucleotide sequence ID" value="NZ_FNFB01000027.1"/>
</dbReference>